<dbReference type="InterPro" id="IPR052360">
    <property type="entry name" value="Transcr_Regulatory_Proteins"/>
</dbReference>
<dbReference type="InterPro" id="IPR001138">
    <property type="entry name" value="Zn2Cys6_DnaBD"/>
</dbReference>
<dbReference type="OrthoDB" id="3145928at2759"/>
<dbReference type="GO" id="GO:0008270">
    <property type="term" value="F:zinc ion binding"/>
    <property type="evidence" value="ECO:0007669"/>
    <property type="project" value="InterPro"/>
</dbReference>
<name>A0A9P9G1N7_FUSSL</name>
<dbReference type="CDD" id="cd00067">
    <property type="entry name" value="GAL4"/>
    <property type="match status" value="1"/>
</dbReference>
<organism evidence="8 9">
    <name type="scientific">Fusarium solani</name>
    <name type="common">Filamentous fungus</name>
    <dbReference type="NCBI Taxonomy" id="169388"/>
    <lineage>
        <taxon>Eukaryota</taxon>
        <taxon>Fungi</taxon>
        <taxon>Dikarya</taxon>
        <taxon>Ascomycota</taxon>
        <taxon>Pezizomycotina</taxon>
        <taxon>Sordariomycetes</taxon>
        <taxon>Hypocreomycetidae</taxon>
        <taxon>Hypocreales</taxon>
        <taxon>Nectriaceae</taxon>
        <taxon>Fusarium</taxon>
        <taxon>Fusarium solani species complex</taxon>
    </lineage>
</organism>
<dbReference type="InterPro" id="IPR036864">
    <property type="entry name" value="Zn2-C6_fun-type_DNA-bd_sf"/>
</dbReference>
<comment type="caution">
    <text evidence="8">The sequence shown here is derived from an EMBL/GenBank/DDBJ whole genome shotgun (WGS) entry which is preliminary data.</text>
</comment>
<dbReference type="PANTHER" id="PTHR36206:SF16">
    <property type="entry name" value="TRANSCRIPTION FACTOR DOMAIN-CONTAINING PROTEIN-RELATED"/>
    <property type="match status" value="1"/>
</dbReference>
<evidence type="ECO:0000256" key="3">
    <source>
        <dbReference type="ARBA" id="ARBA00023015"/>
    </source>
</evidence>
<proteinExistence type="predicted"/>
<keyword evidence="4" id="KW-0238">DNA-binding</keyword>
<keyword evidence="2" id="KW-0862">Zinc</keyword>
<keyword evidence="1" id="KW-0479">Metal-binding</keyword>
<dbReference type="Proteomes" id="UP000736672">
    <property type="component" value="Unassembled WGS sequence"/>
</dbReference>
<dbReference type="Pfam" id="PF11951">
    <property type="entry name" value="Fungal_trans_2"/>
    <property type="match status" value="1"/>
</dbReference>
<dbReference type="SUPFAM" id="SSF57701">
    <property type="entry name" value="Zn2/Cys6 DNA-binding domain"/>
    <property type="match status" value="1"/>
</dbReference>
<accession>A0A9P9G1N7</accession>
<dbReference type="AlphaFoldDB" id="A0A9P9G1N7"/>
<feature type="domain" description="Zn(2)-C6 fungal-type" evidence="7">
    <location>
        <begin position="9"/>
        <end position="35"/>
    </location>
</feature>
<protein>
    <recommendedName>
        <fullName evidence="7">Zn(2)-C6 fungal-type domain-containing protein</fullName>
    </recommendedName>
</protein>
<dbReference type="PANTHER" id="PTHR36206">
    <property type="entry name" value="ASPERCRYPTIN BIOSYNTHESIS CLUSTER-SPECIFIC TRANSCRIPTION REGULATOR ATNN-RELATED"/>
    <property type="match status" value="1"/>
</dbReference>
<keyword evidence="9" id="KW-1185">Reference proteome</keyword>
<keyword evidence="6" id="KW-0539">Nucleus</keyword>
<dbReference type="GO" id="GO:0000981">
    <property type="term" value="F:DNA-binding transcription factor activity, RNA polymerase II-specific"/>
    <property type="evidence" value="ECO:0007669"/>
    <property type="project" value="InterPro"/>
</dbReference>
<gene>
    <name evidence="8" type="ORF">B0J15DRAFT_473365</name>
</gene>
<dbReference type="EMBL" id="JAGTJS010000047">
    <property type="protein sequence ID" value="KAH7227240.1"/>
    <property type="molecule type" value="Genomic_DNA"/>
</dbReference>
<sequence>MHTCIGRRRIRRVKCDEGRPACRRCVSTGRTCDGYGIWDNHQSRPPLPTGGGNSPLARPIVPISLATASDHERAGFEWFMAYTSTKMPGVFESKFWNSLVLQASWSEPAILQAVLALGAAHRRVILSSDDSGTQLSGCPDRQERALLQHYSRAISLLQPYLTVKSKENLRVVLISCIVFTCLEFLRQQYQTGHALPQNSLKLLNDIQPQCDEDGRGAILLKPEPASVEDLLVEEIARLDVQATLLSHGSCERYVVVSQPSSGTQPPFFRSVRVARQQLDTLLSVIHDLQNTSASPADNEESAQSIQAQLSSWLKTYEHPSRRGCTTLPWANLKL</sequence>
<evidence type="ECO:0000256" key="2">
    <source>
        <dbReference type="ARBA" id="ARBA00022833"/>
    </source>
</evidence>
<evidence type="ECO:0000313" key="8">
    <source>
        <dbReference type="EMBL" id="KAH7227240.1"/>
    </source>
</evidence>
<keyword evidence="3" id="KW-0805">Transcription regulation</keyword>
<evidence type="ECO:0000313" key="9">
    <source>
        <dbReference type="Proteomes" id="UP000736672"/>
    </source>
</evidence>
<reference evidence="8" key="1">
    <citation type="journal article" date="2021" name="Nat. Commun.">
        <title>Genetic determinants of endophytism in the Arabidopsis root mycobiome.</title>
        <authorList>
            <person name="Mesny F."/>
            <person name="Miyauchi S."/>
            <person name="Thiergart T."/>
            <person name="Pickel B."/>
            <person name="Atanasova L."/>
            <person name="Karlsson M."/>
            <person name="Huettel B."/>
            <person name="Barry K.W."/>
            <person name="Haridas S."/>
            <person name="Chen C."/>
            <person name="Bauer D."/>
            <person name="Andreopoulos W."/>
            <person name="Pangilinan J."/>
            <person name="LaButti K."/>
            <person name="Riley R."/>
            <person name="Lipzen A."/>
            <person name="Clum A."/>
            <person name="Drula E."/>
            <person name="Henrissat B."/>
            <person name="Kohler A."/>
            <person name="Grigoriev I.V."/>
            <person name="Martin F.M."/>
            <person name="Hacquard S."/>
        </authorList>
    </citation>
    <scope>NUCLEOTIDE SEQUENCE</scope>
    <source>
        <strain evidence="8">FSSC 5 MPI-SDFR-AT-0091</strain>
    </source>
</reference>
<dbReference type="GO" id="GO:0003677">
    <property type="term" value="F:DNA binding"/>
    <property type="evidence" value="ECO:0007669"/>
    <property type="project" value="UniProtKB-KW"/>
</dbReference>
<evidence type="ECO:0000256" key="1">
    <source>
        <dbReference type="ARBA" id="ARBA00022723"/>
    </source>
</evidence>
<evidence type="ECO:0000256" key="6">
    <source>
        <dbReference type="ARBA" id="ARBA00023242"/>
    </source>
</evidence>
<keyword evidence="5" id="KW-0804">Transcription</keyword>
<evidence type="ECO:0000256" key="4">
    <source>
        <dbReference type="ARBA" id="ARBA00023125"/>
    </source>
</evidence>
<dbReference type="InterPro" id="IPR021858">
    <property type="entry name" value="Fun_TF"/>
</dbReference>
<evidence type="ECO:0000256" key="5">
    <source>
        <dbReference type="ARBA" id="ARBA00023163"/>
    </source>
</evidence>
<dbReference type="Pfam" id="PF00172">
    <property type="entry name" value="Zn_clus"/>
    <property type="match status" value="1"/>
</dbReference>
<evidence type="ECO:0000259" key="7">
    <source>
        <dbReference type="Pfam" id="PF00172"/>
    </source>
</evidence>